<dbReference type="AlphaFoldDB" id="A0A0P1IUV8"/>
<keyword evidence="2" id="KW-0378">Hydrolase</keyword>
<gene>
    <name evidence="2" type="ORF">TA5114_03184</name>
</gene>
<evidence type="ECO:0000313" key="2">
    <source>
        <dbReference type="EMBL" id="CUK27356.1"/>
    </source>
</evidence>
<evidence type="ECO:0000313" key="3">
    <source>
        <dbReference type="Proteomes" id="UP000051184"/>
    </source>
</evidence>
<dbReference type="GO" id="GO:0016787">
    <property type="term" value="F:hydrolase activity"/>
    <property type="evidence" value="ECO:0007669"/>
    <property type="project" value="UniProtKB-KW"/>
</dbReference>
<protein>
    <submittedName>
        <fullName evidence="2">3-phytase (Myo-inositol-hexaphosphate 3-phosphohydrolase)</fullName>
    </submittedName>
</protein>
<name>A0A0P1IUV8_9RHOB</name>
<dbReference type="SUPFAM" id="SSF56219">
    <property type="entry name" value="DNase I-like"/>
    <property type="match status" value="1"/>
</dbReference>
<sequence length="297" mass="33218">MRDIQRLTPQVRAVVELIKSYDADILVLQSIDYDYKNQAAKVLAQLISDPTTPYAYIYAPFPNSGIPSGLDIDGDGRNDGPRDAQGYGRFPGQGGIAVFSRFEIDSQNVRDFGTLLWRDVSASKSLEQLLPKDAIPIQRLASVGAAAVPIRIDGRTLWILTHHATPPLFDGPEDRNGYRNAAENQFWQFYLDEVFGDVPSDPFILAAQLNVDPSRGQGQKASLNSFLRDDRWSDPFSELAAENRHTAIFKTAGKLRLSYLLPSTGLQILDFGTSKTIPQNDDVRHSRHRLLWIDVDF</sequence>
<dbReference type="Pfam" id="PF03372">
    <property type="entry name" value="Exo_endo_phos"/>
    <property type="match status" value="1"/>
</dbReference>
<dbReference type="Proteomes" id="UP000051184">
    <property type="component" value="Unassembled WGS sequence"/>
</dbReference>
<dbReference type="STRING" id="1715691.TA5113_00635"/>
<dbReference type="InterPro" id="IPR036691">
    <property type="entry name" value="Endo/exonu/phosph_ase_sf"/>
</dbReference>
<keyword evidence="3" id="KW-1185">Reference proteome</keyword>
<reference evidence="3" key="1">
    <citation type="submission" date="2015-09" db="EMBL/GenBank/DDBJ databases">
        <authorList>
            <person name="Rodrigo-Torres Lidia"/>
            <person name="Arahal R.David."/>
        </authorList>
    </citation>
    <scope>NUCLEOTIDE SEQUENCE [LARGE SCALE GENOMIC DNA]</scope>
    <source>
        <strain evidence="3">CECT 5114</strain>
    </source>
</reference>
<dbReference type="EMBL" id="CYUE01000022">
    <property type="protein sequence ID" value="CUK27356.1"/>
    <property type="molecule type" value="Genomic_DNA"/>
</dbReference>
<accession>A0A0P1IUV8</accession>
<dbReference type="Gene3D" id="3.60.10.10">
    <property type="entry name" value="Endonuclease/exonuclease/phosphatase"/>
    <property type="match status" value="1"/>
</dbReference>
<proteinExistence type="predicted"/>
<feature type="domain" description="Endonuclease/exonuclease/phosphatase" evidence="1">
    <location>
        <begin position="5"/>
        <end position="273"/>
    </location>
</feature>
<evidence type="ECO:0000259" key="1">
    <source>
        <dbReference type="Pfam" id="PF03372"/>
    </source>
</evidence>
<organism evidence="2 3">
    <name type="scientific">Cognatishimia activa</name>
    <dbReference type="NCBI Taxonomy" id="1715691"/>
    <lineage>
        <taxon>Bacteria</taxon>
        <taxon>Pseudomonadati</taxon>
        <taxon>Pseudomonadota</taxon>
        <taxon>Alphaproteobacteria</taxon>
        <taxon>Rhodobacterales</taxon>
        <taxon>Paracoccaceae</taxon>
        <taxon>Cognatishimia</taxon>
    </lineage>
</organism>
<dbReference type="InterPro" id="IPR005135">
    <property type="entry name" value="Endo/exonuclease/phosphatase"/>
</dbReference>